<evidence type="ECO:0000313" key="1">
    <source>
        <dbReference type="EMBL" id="CAD8140019.1"/>
    </source>
</evidence>
<sequence length="256" mass="31505">MLFKGLEFRLKWVLKIIILNQFLIIWIEKQQYQEFVERYNYCKFRYAEVTKFYKRSNFMIFINLFSYYNIYDQQAKNSITICQKFEQQQKFSLEKSEQHHICGPKQLNSSFLTSKIQNIILKENKWEIMIEWQDESNNQNEKEDFVINQFRDIISNYSQSIVFNTFIKPYRIAKKNQCLKLFFSIRKFCSEIQNSWIAILKNQRKHQLNRLEVKYIQIQVMKFNICKKSKYFKILQILQCSIKRCGLDRKLRNKFR</sequence>
<name>A0A8S1SL56_PAROT</name>
<accession>A0A8S1SL56</accession>
<gene>
    <name evidence="1" type="ORF">POCTA_138.1.T0110188</name>
</gene>
<organism evidence="1 2">
    <name type="scientific">Paramecium octaurelia</name>
    <dbReference type="NCBI Taxonomy" id="43137"/>
    <lineage>
        <taxon>Eukaryota</taxon>
        <taxon>Sar</taxon>
        <taxon>Alveolata</taxon>
        <taxon>Ciliophora</taxon>
        <taxon>Intramacronucleata</taxon>
        <taxon>Oligohymenophorea</taxon>
        <taxon>Peniculida</taxon>
        <taxon>Parameciidae</taxon>
        <taxon>Paramecium</taxon>
    </lineage>
</organism>
<keyword evidence="2" id="KW-1185">Reference proteome</keyword>
<dbReference type="Proteomes" id="UP000683925">
    <property type="component" value="Unassembled WGS sequence"/>
</dbReference>
<proteinExistence type="predicted"/>
<evidence type="ECO:0000313" key="2">
    <source>
        <dbReference type="Proteomes" id="UP000683925"/>
    </source>
</evidence>
<dbReference type="EMBL" id="CAJJDP010000010">
    <property type="protein sequence ID" value="CAD8140019.1"/>
    <property type="molecule type" value="Genomic_DNA"/>
</dbReference>
<reference evidence="1" key="1">
    <citation type="submission" date="2021-01" db="EMBL/GenBank/DDBJ databases">
        <authorList>
            <consortium name="Genoscope - CEA"/>
            <person name="William W."/>
        </authorList>
    </citation>
    <scope>NUCLEOTIDE SEQUENCE</scope>
</reference>
<dbReference type="AlphaFoldDB" id="A0A8S1SL56"/>
<comment type="caution">
    <text evidence="1">The sequence shown here is derived from an EMBL/GenBank/DDBJ whole genome shotgun (WGS) entry which is preliminary data.</text>
</comment>
<protein>
    <submittedName>
        <fullName evidence="1">Uncharacterized protein</fullName>
    </submittedName>
</protein>